<evidence type="ECO:0000313" key="2">
    <source>
        <dbReference type="EMBL" id="AFZ21034.1"/>
    </source>
</evidence>
<dbReference type="InterPro" id="IPR054684">
    <property type="entry name" value="CruF-like_cyanobact"/>
</dbReference>
<evidence type="ECO:0000256" key="1">
    <source>
        <dbReference type="SAM" id="Phobius"/>
    </source>
</evidence>
<keyword evidence="1" id="KW-0812">Transmembrane</keyword>
<accession>K9WMP0</accession>
<dbReference type="HOGENOM" id="CLU_068465_0_0_3"/>
<dbReference type="PATRIC" id="fig|1173027.3.peg.5970"/>
<feature type="transmembrane region" description="Helical" evidence="1">
    <location>
        <begin position="204"/>
        <end position="222"/>
    </location>
</feature>
<dbReference type="PANTHER" id="PTHR39419:SF1">
    <property type="entry name" value="SLL0814 PROTEIN"/>
    <property type="match status" value="1"/>
</dbReference>
<dbReference type="Pfam" id="PF04240">
    <property type="entry name" value="Caroten_synth"/>
    <property type="match status" value="1"/>
</dbReference>
<organism evidence="2 3">
    <name type="scientific">Allocoleopsis franciscana PCC 7113</name>
    <dbReference type="NCBI Taxonomy" id="1173027"/>
    <lineage>
        <taxon>Bacteria</taxon>
        <taxon>Bacillati</taxon>
        <taxon>Cyanobacteriota</taxon>
        <taxon>Cyanophyceae</taxon>
        <taxon>Coleofasciculales</taxon>
        <taxon>Coleofasciculaceae</taxon>
        <taxon>Allocoleopsis</taxon>
        <taxon>Allocoleopsis franciscana</taxon>
    </lineage>
</organism>
<feature type="transmembrane region" description="Helical" evidence="1">
    <location>
        <begin position="152"/>
        <end position="172"/>
    </location>
</feature>
<dbReference type="OrthoDB" id="9811293at2"/>
<dbReference type="AlphaFoldDB" id="K9WMP0"/>
<dbReference type="RefSeq" id="WP_015185167.1">
    <property type="nucleotide sequence ID" value="NC_019738.1"/>
</dbReference>
<evidence type="ECO:0000313" key="3">
    <source>
        <dbReference type="Proteomes" id="UP000010471"/>
    </source>
</evidence>
<feature type="transmembrane region" description="Helical" evidence="1">
    <location>
        <begin position="234"/>
        <end position="252"/>
    </location>
</feature>
<feature type="transmembrane region" description="Helical" evidence="1">
    <location>
        <begin position="12"/>
        <end position="30"/>
    </location>
</feature>
<protein>
    <submittedName>
        <fullName evidence="2">Putative membrane protein</fullName>
    </submittedName>
</protein>
<sequence>MKQLVKLERYFLIGHIFAMVFGLAGLLLVVPHPEVIAGLGPIGQKAFGLSMSGGGVINILLGAAAVAIYAYRTLGLKPWLTFMIPAMILSLGSELLGTSTGFPFGEYGYLSGLGYKVAGLVPFTIPFSWFYMGFVCYLLARAGIDASLKTANGVWLRSILGVVLGAILLTSWDFALDPAMSQTASPFWHFGDIGSFFGTPYRNFAGWLATGGLFMTVAALFWKKTPINLSRQQLGFPLIVYISNIAFSAFMTVFGVGLWIPVILTLVFGVLPAVILWWMASSAPTPITVDSTENTELAQLQTNKVPVAPVGALPK</sequence>
<feature type="transmembrane region" description="Helical" evidence="1">
    <location>
        <begin position="50"/>
        <end position="71"/>
    </location>
</feature>
<feature type="transmembrane region" description="Helical" evidence="1">
    <location>
        <begin position="78"/>
        <end position="97"/>
    </location>
</feature>
<keyword evidence="1" id="KW-1133">Transmembrane helix</keyword>
<keyword evidence="3" id="KW-1185">Reference proteome</keyword>
<dbReference type="NCBIfam" id="NF045693">
    <property type="entry name" value="GCarotHydoxCruF"/>
    <property type="match status" value="1"/>
</dbReference>
<reference evidence="2 3" key="1">
    <citation type="submission" date="2012-06" db="EMBL/GenBank/DDBJ databases">
        <title>Finished chromosome of genome of Microcoleus sp. PCC 7113.</title>
        <authorList>
            <consortium name="US DOE Joint Genome Institute"/>
            <person name="Gugger M."/>
            <person name="Coursin T."/>
            <person name="Rippka R."/>
            <person name="Tandeau De Marsac N."/>
            <person name="Huntemann M."/>
            <person name="Wei C.-L."/>
            <person name="Han J."/>
            <person name="Detter J.C."/>
            <person name="Han C."/>
            <person name="Tapia R."/>
            <person name="Chen A."/>
            <person name="Kyrpides N."/>
            <person name="Mavromatis K."/>
            <person name="Markowitz V."/>
            <person name="Szeto E."/>
            <person name="Ivanova N."/>
            <person name="Pagani I."/>
            <person name="Pati A."/>
            <person name="Goodwin L."/>
            <person name="Nordberg H.P."/>
            <person name="Cantor M.N."/>
            <person name="Hua S.X."/>
            <person name="Woyke T."/>
            <person name="Kerfeld C.A."/>
        </authorList>
    </citation>
    <scope>NUCLEOTIDE SEQUENCE [LARGE SCALE GENOMIC DNA]</scope>
    <source>
        <strain evidence="2 3">PCC 7113</strain>
    </source>
</reference>
<dbReference type="PANTHER" id="PTHR39419">
    <property type="entry name" value="SLL0814 PROTEIN"/>
    <property type="match status" value="1"/>
</dbReference>
<feature type="transmembrane region" description="Helical" evidence="1">
    <location>
        <begin position="258"/>
        <end position="278"/>
    </location>
</feature>
<dbReference type="KEGG" id="mic:Mic7113_5391"/>
<feature type="transmembrane region" description="Helical" evidence="1">
    <location>
        <begin position="117"/>
        <end position="140"/>
    </location>
</feature>
<dbReference type="STRING" id="1173027.Mic7113_5391"/>
<dbReference type="Proteomes" id="UP000010471">
    <property type="component" value="Chromosome"/>
</dbReference>
<gene>
    <name evidence="2" type="ORF">Mic7113_5391</name>
</gene>
<dbReference type="EMBL" id="CP003630">
    <property type="protein sequence ID" value="AFZ21034.1"/>
    <property type="molecule type" value="Genomic_DNA"/>
</dbReference>
<keyword evidence="1" id="KW-0472">Membrane</keyword>
<dbReference type="eggNOG" id="COG2324">
    <property type="taxonomic scope" value="Bacteria"/>
</dbReference>
<name>K9WMP0_9CYAN</name>
<dbReference type="InterPro" id="IPR007354">
    <property type="entry name" value="CruF-like"/>
</dbReference>
<proteinExistence type="predicted"/>